<accession>A0AB38D7L5</accession>
<organism evidence="1 2">
    <name type="scientific">Mycobacteroides abscessus subsp. abscessus</name>
    <dbReference type="NCBI Taxonomy" id="1185650"/>
    <lineage>
        <taxon>Bacteria</taxon>
        <taxon>Bacillati</taxon>
        <taxon>Actinomycetota</taxon>
        <taxon>Actinomycetes</taxon>
        <taxon>Mycobacteriales</taxon>
        <taxon>Mycobacteriaceae</taxon>
        <taxon>Mycobacteroides</taxon>
        <taxon>Mycobacteroides abscessus</taxon>
    </lineage>
</organism>
<sequence>MRVPVTISAAIEMKEHVGALIQGPIRSSYRVISAGSVTGLAKPVTTTLQPHRRSELMWSVS</sequence>
<dbReference type="Proteomes" id="UP000185210">
    <property type="component" value="Unassembled WGS sequence"/>
</dbReference>
<reference evidence="1 2" key="1">
    <citation type="submission" date="2016-11" db="EMBL/GenBank/DDBJ databases">
        <authorList>
            <consortium name="Pathogen Informatics"/>
        </authorList>
    </citation>
    <scope>NUCLEOTIDE SEQUENCE [LARGE SCALE GENOMIC DNA]</scope>
    <source>
        <strain evidence="1 2">104</strain>
    </source>
</reference>
<name>A0AB38D7L5_9MYCO</name>
<proteinExistence type="predicted"/>
<comment type="caution">
    <text evidence="1">The sequence shown here is derived from an EMBL/GenBank/DDBJ whole genome shotgun (WGS) entry which is preliminary data.</text>
</comment>
<gene>
    <name evidence="1" type="ORF">SAMEA2070301_05663</name>
</gene>
<dbReference type="EMBL" id="FSHM01000019">
    <property type="protein sequence ID" value="SIC27145.1"/>
    <property type="molecule type" value="Genomic_DNA"/>
</dbReference>
<evidence type="ECO:0000313" key="2">
    <source>
        <dbReference type="Proteomes" id="UP000185210"/>
    </source>
</evidence>
<dbReference type="AlphaFoldDB" id="A0AB38D7L5"/>
<protein>
    <submittedName>
        <fullName evidence="1">Uncharacterized protein</fullName>
    </submittedName>
</protein>
<evidence type="ECO:0000313" key="1">
    <source>
        <dbReference type="EMBL" id="SIC27145.1"/>
    </source>
</evidence>